<sequence length="92" mass="11398">MEINYTNRVTQYWQSKRKPEVIIEVFEPEDKEWDKTWHLEYRRVRMLHHPESCCVFVEDYHDLCSALDDPCTVELNIPDYKYWKLIYENPDI</sequence>
<evidence type="ECO:0000313" key="1">
    <source>
        <dbReference type="EMBL" id="QMV29958.1"/>
    </source>
</evidence>
<keyword evidence="2" id="KW-1185">Reference proteome</keyword>
<accession>A0A7G5B0Y5</accession>
<protein>
    <submittedName>
        <fullName evidence="1">Uncharacterized protein</fullName>
    </submittedName>
</protein>
<dbReference type="EMBL" id="MT675124">
    <property type="protein sequence ID" value="QMV29958.1"/>
    <property type="molecule type" value="Genomic_DNA"/>
</dbReference>
<proteinExistence type="predicted"/>
<dbReference type="GeneID" id="62682478"/>
<evidence type="ECO:0000313" key="2">
    <source>
        <dbReference type="Proteomes" id="UP000515430"/>
    </source>
</evidence>
<dbReference type="Proteomes" id="UP000515430">
    <property type="component" value="Segment"/>
</dbReference>
<name>A0A7G5B0Y5_9CAUD</name>
<dbReference type="KEGG" id="vg:62682478"/>
<organism evidence="1 2">
    <name type="scientific">Providencia phage vB_PreS-PibeRecoleta</name>
    <dbReference type="NCBI Taxonomy" id="2761109"/>
    <lineage>
        <taxon>Viruses</taxon>
        <taxon>Duplodnaviria</taxon>
        <taxon>Heunggongvirae</taxon>
        <taxon>Uroviricota</taxon>
        <taxon>Caudoviricetes</taxon>
        <taxon>Casjensviridae</taxon>
        <taxon>Redjacvirus</taxon>
        <taxon>Redjacvirus piberecoleta</taxon>
    </lineage>
</organism>
<reference evidence="2" key="1">
    <citation type="submission" date="2020-06" db="EMBL/GenBank/DDBJ databases">
        <title>Complete genome sequences of Providencia rettgeri bacteriophages PibeRecoleta, Stilesk and PatoteraRojo.</title>
        <authorList>
            <person name="Batinovic S."/>
            <person name="Chan H.T."/>
            <person name="Stiles J."/>
            <person name="Petrovski S."/>
        </authorList>
    </citation>
    <scope>NUCLEOTIDE SEQUENCE [LARGE SCALE GENOMIC DNA]</scope>
</reference>
<dbReference type="RefSeq" id="YP_009999844.1">
    <property type="nucleotide sequence ID" value="NC_053009.1"/>
</dbReference>